<protein>
    <recommendedName>
        <fullName evidence="3">Pentapeptide repeat-containing protein</fullName>
    </recommendedName>
</protein>
<dbReference type="Proteomes" id="UP000249354">
    <property type="component" value="Unassembled WGS sequence"/>
</dbReference>
<dbReference type="SUPFAM" id="SSF141571">
    <property type="entry name" value="Pentapeptide repeat-like"/>
    <property type="match status" value="1"/>
</dbReference>
<sequence>MPKQLYEVNRESKDDVVPLANSLSTRQIKEAFDAWVELDSLIEPRVSNSKVAQQIYDLLGHSMLTATALNHLKDFLLSDSTHQKKERLFQRLHHFYLNWCEGLYIENASSENWPKHKVVQMKAVGVQIGLIQVDIYAGLNVIILLFKLHFYSQREESQDKDVLSGFNPCGDPSTEDFDCDKLLRIISYSRTASPNLFRDTVGCHLAGADLRKANLCGVDLMGVDLSYANLESTDLSRADLNKANLSEANLSLANLRHANVRRAKLYKANLKGADLSKSDLVFSDFSHADLSNADLHLAYLRRANLSDANLYKLRLTCATLSYSDLSRANLAKANLNFADMSGVKVRFANLEDILSNQETVWTGIKYVKTAKNLPHFLRNQFGIS</sequence>
<reference evidence="1 2" key="2">
    <citation type="submission" date="2018-06" db="EMBL/GenBank/DDBJ databases">
        <title>Metagenomic assembly of (sub)arctic Cyanobacteria and their associated microbiome from non-axenic cultures.</title>
        <authorList>
            <person name="Baurain D."/>
        </authorList>
    </citation>
    <scope>NUCLEOTIDE SEQUENCE [LARGE SCALE GENOMIC DNA]</scope>
    <source>
        <strain evidence="1">ULC129bin1</strain>
    </source>
</reference>
<evidence type="ECO:0000313" key="2">
    <source>
        <dbReference type="Proteomes" id="UP000249354"/>
    </source>
</evidence>
<evidence type="ECO:0000313" key="1">
    <source>
        <dbReference type="EMBL" id="PZO22401.1"/>
    </source>
</evidence>
<accession>A0A2W4WE10</accession>
<dbReference type="EMBL" id="QBMC01000010">
    <property type="protein sequence ID" value="PZO22401.1"/>
    <property type="molecule type" value="Genomic_DNA"/>
</dbReference>
<dbReference type="Pfam" id="PF00805">
    <property type="entry name" value="Pentapeptide"/>
    <property type="match status" value="3"/>
</dbReference>
<organism evidence="1 2">
    <name type="scientific">Leptolyngbya foveolarum</name>
    <dbReference type="NCBI Taxonomy" id="47253"/>
    <lineage>
        <taxon>Bacteria</taxon>
        <taxon>Bacillati</taxon>
        <taxon>Cyanobacteriota</taxon>
        <taxon>Cyanophyceae</taxon>
        <taxon>Leptolyngbyales</taxon>
        <taxon>Leptolyngbyaceae</taxon>
        <taxon>Leptolyngbya group</taxon>
        <taxon>Leptolyngbya</taxon>
    </lineage>
</organism>
<dbReference type="InterPro" id="IPR051082">
    <property type="entry name" value="Pentapeptide-BTB/POZ_domain"/>
</dbReference>
<evidence type="ECO:0008006" key="3">
    <source>
        <dbReference type="Google" id="ProtNLM"/>
    </source>
</evidence>
<comment type="caution">
    <text evidence="1">The sequence shown here is derived from an EMBL/GenBank/DDBJ whole genome shotgun (WGS) entry which is preliminary data.</text>
</comment>
<dbReference type="PANTHER" id="PTHR14136">
    <property type="entry name" value="BTB_POZ DOMAIN-CONTAINING PROTEIN KCTD9"/>
    <property type="match status" value="1"/>
</dbReference>
<proteinExistence type="predicted"/>
<dbReference type="Gene3D" id="2.160.20.80">
    <property type="entry name" value="E3 ubiquitin-protein ligase SopA"/>
    <property type="match status" value="1"/>
</dbReference>
<name>A0A2W4WE10_9CYAN</name>
<reference evidence="2" key="1">
    <citation type="submission" date="2018-04" db="EMBL/GenBank/DDBJ databases">
        <authorList>
            <person name="Cornet L."/>
        </authorList>
    </citation>
    <scope>NUCLEOTIDE SEQUENCE [LARGE SCALE GENOMIC DNA]</scope>
</reference>
<dbReference type="PANTHER" id="PTHR14136:SF17">
    <property type="entry name" value="BTB_POZ DOMAIN-CONTAINING PROTEIN KCTD9"/>
    <property type="match status" value="1"/>
</dbReference>
<gene>
    <name evidence="1" type="ORF">DCF25_02770</name>
</gene>
<dbReference type="AlphaFoldDB" id="A0A2W4WE10"/>
<dbReference type="InterPro" id="IPR001646">
    <property type="entry name" value="5peptide_repeat"/>
</dbReference>